<evidence type="ECO:0000256" key="3">
    <source>
        <dbReference type="ARBA" id="ARBA00023004"/>
    </source>
</evidence>
<evidence type="ECO:0000256" key="2">
    <source>
        <dbReference type="ARBA" id="ARBA00022723"/>
    </source>
</evidence>
<dbReference type="InterPro" id="IPR015943">
    <property type="entry name" value="WD40/YVTN_repeat-like_dom_sf"/>
</dbReference>
<feature type="domain" description="Cytochrome c" evidence="6">
    <location>
        <begin position="724"/>
        <end position="967"/>
    </location>
</feature>
<dbReference type="OrthoDB" id="9772811at2"/>
<accession>A0A518D512</accession>
<proteinExistence type="predicted"/>
<evidence type="ECO:0000256" key="1">
    <source>
        <dbReference type="ARBA" id="ARBA00022617"/>
    </source>
</evidence>
<evidence type="ECO:0000256" key="4">
    <source>
        <dbReference type="PROSITE-ProRule" id="PRU00433"/>
    </source>
</evidence>
<evidence type="ECO:0000313" key="8">
    <source>
        <dbReference type="Proteomes" id="UP000319342"/>
    </source>
</evidence>
<feature type="domain" description="Cytochrome c" evidence="6">
    <location>
        <begin position="605"/>
        <end position="708"/>
    </location>
</feature>
<keyword evidence="5" id="KW-0732">Signal</keyword>
<evidence type="ECO:0000256" key="5">
    <source>
        <dbReference type="SAM" id="SignalP"/>
    </source>
</evidence>
<keyword evidence="3 4" id="KW-0408">Iron</keyword>
<dbReference type="InterPro" id="IPR036909">
    <property type="entry name" value="Cyt_c-like_dom_sf"/>
</dbReference>
<dbReference type="SUPFAM" id="SSF46626">
    <property type="entry name" value="Cytochrome c"/>
    <property type="match status" value="1"/>
</dbReference>
<dbReference type="SUPFAM" id="SSF50974">
    <property type="entry name" value="Nitrous oxide reductase, N-terminal domain"/>
    <property type="match status" value="1"/>
</dbReference>
<reference evidence="7 8" key="1">
    <citation type="submission" date="2019-02" db="EMBL/GenBank/DDBJ databases">
        <title>Deep-cultivation of Planctomycetes and their phenomic and genomic characterization uncovers novel biology.</title>
        <authorList>
            <person name="Wiegand S."/>
            <person name="Jogler M."/>
            <person name="Boedeker C."/>
            <person name="Pinto D."/>
            <person name="Vollmers J."/>
            <person name="Rivas-Marin E."/>
            <person name="Kohn T."/>
            <person name="Peeters S.H."/>
            <person name="Heuer A."/>
            <person name="Rast P."/>
            <person name="Oberbeckmann S."/>
            <person name="Bunk B."/>
            <person name="Jeske O."/>
            <person name="Meyerdierks A."/>
            <person name="Storesund J.E."/>
            <person name="Kallscheuer N."/>
            <person name="Luecker S."/>
            <person name="Lage O.M."/>
            <person name="Pohl T."/>
            <person name="Merkel B.J."/>
            <person name="Hornburger P."/>
            <person name="Mueller R.-W."/>
            <person name="Bruemmer F."/>
            <person name="Labrenz M."/>
            <person name="Spormann A.M."/>
            <person name="Op den Camp H."/>
            <person name="Overmann J."/>
            <person name="Amann R."/>
            <person name="Jetten M.S.M."/>
            <person name="Mascher T."/>
            <person name="Medema M.H."/>
            <person name="Devos D.P."/>
            <person name="Kaster A.-K."/>
            <person name="Ovreas L."/>
            <person name="Rohde M."/>
            <person name="Galperin M.Y."/>
            <person name="Jogler C."/>
        </authorList>
    </citation>
    <scope>NUCLEOTIDE SEQUENCE [LARGE SCALE GENOMIC DNA]</scope>
    <source>
        <strain evidence="7 8">Pla163</strain>
    </source>
</reference>
<dbReference type="GO" id="GO:0020037">
    <property type="term" value="F:heme binding"/>
    <property type="evidence" value="ECO:0007669"/>
    <property type="project" value="InterPro"/>
</dbReference>
<dbReference type="PANTHER" id="PTHR47197">
    <property type="entry name" value="PROTEIN NIRF"/>
    <property type="match status" value="1"/>
</dbReference>
<sequence length="967" mass="103840" precursor="true">MNRCTLLLAPFALAAFAAPGLAQSQVKAVAVDPVDSARVWTLNRDNNSVALVDTTSGTLLSEITVGVWPRSLAFTPDGAHLLVVNQRGNVPIETNFVTPFNGSEVRGSISVIDTATKTVVDTLVDVGTEPYGITLAPNGKYFLVSAQRSGEMIVLDSTTFAEITRLAYDWDLNFIAPGKTVADLDEDLDGIPDLGTPRGFSITADSTQAFVTHLRSPWISVLDITLDGAGVPTAIALDSKIQQDDYPFHPLNNPVPVQIIKSQGTPRFSTDVALSPDGRLAVVPQQLANANHDVGHDFGPGLDGDFANRIYPSLTILDVQNKSFGQPGDKSGRLHHELADTDTPAEYVPLGVNQNGRTTTGIATLGGVGNPVLGGTARLRVTGASPSATVVAWFGDVLPAPFTAPGVMDGSQLIGFTGPITLTGLGDGVRGGNFPIGTAPVLAGTVVNVQAAIIEPGQPIALTNALQVVLGTEGYETGKMGRRAGLPSKALFNSTGDRVLMLNRGSEDVFLFERRAGGLRLMSVFPPRYDFEERAGLDTTTPMGDLPLGWVMQPDASTTNDDALLYIQNEVTRTLSVIRVDFRTGVMTKERSQIATHTGPDLKTLSERKGQEIFEDASRPQTTGKFNNSCASCHYEGGEDGIVWQRLDGPRSTMPVYGGPLATGLLLWKGTRINFGETGPMFGGENGGHGIFTDAEQMNLNDYHHVIPVPLNPHIDATTGDLTADAAIGRDLFFGSNDTGTNPLGRTAGCATCHPDQSGASDVRGYTADFLNPQLTDTLDFGFVVDNNCFSLRENIVSLNVRNINSGVNVDENDDMVPDNDRNLDGYSDLEGYTPLYPDTASDFTRDDPNSYPCLEDPFDPQSPLRVFARGDQLFSIPTKLGASSTGPYMHDHSLISMRHIIDPESQMFDAQYGDAGYPTTFKWYNEFHDLRGHEDIVTNISKVKLGLQSTDVDDDIEKILAFITSL</sequence>
<protein>
    <submittedName>
        <fullName evidence="7">Lactonase, 7-bladed beta-propeller</fullName>
    </submittedName>
</protein>
<dbReference type="EMBL" id="CP036290">
    <property type="protein sequence ID" value="QDU86561.1"/>
    <property type="molecule type" value="Genomic_DNA"/>
</dbReference>
<dbReference type="Proteomes" id="UP000319342">
    <property type="component" value="Chromosome"/>
</dbReference>
<dbReference type="InterPro" id="IPR009056">
    <property type="entry name" value="Cyt_c-like_dom"/>
</dbReference>
<evidence type="ECO:0000259" key="6">
    <source>
        <dbReference type="PROSITE" id="PS51007"/>
    </source>
</evidence>
<dbReference type="GO" id="GO:0046872">
    <property type="term" value="F:metal ion binding"/>
    <property type="evidence" value="ECO:0007669"/>
    <property type="project" value="UniProtKB-KW"/>
</dbReference>
<dbReference type="AlphaFoldDB" id="A0A518D512"/>
<feature type="chain" id="PRO_5021724976" evidence="5">
    <location>
        <begin position="18"/>
        <end position="967"/>
    </location>
</feature>
<dbReference type="Gene3D" id="2.130.10.10">
    <property type="entry name" value="YVTN repeat-like/Quinoprotein amine dehydrogenase"/>
    <property type="match status" value="1"/>
</dbReference>
<dbReference type="GO" id="GO:0009055">
    <property type="term" value="F:electron transfer activity"/>
    <property type="evidence" value="ECO:0007669"/>
    <property type="project" value="InterPro"/>
</dbReference>
<dbReference type="InterPro" id="IPR051200">
    <property type="entry name" value="Host-pathogen_enzymatic-act"/>
</dbReference>
<dbReference type="PROSITE" id="PS51007">
    <property type="entry name" value="CYTC"/>
    <property type="match status" value="2"/>
</dbReference>
<dbReference type="InterPro" id="IPR011045">
    <property type="entry name" value="N2O_reductase_N"/>
</dbReference>
<keyword evidence="1 4" id="KW-0349">Heme</keyword>
<dbReference type="PANTHER" id="PTHR47197:SF3">
    <property type="entry name" value="DIHYDRO-HEME D1 DEHYDROGENASE"/>
    <property type="match status" value="1"/>
</dbReference>
<dbReference type="RefSeq" id="WP_145192030.1">
    <property type="nucleotide sequence ID" value="NZ_CP036290.1"/>
</dbReference>
<keyword evidence="2 4" id="KW-0479">Metal-binding</keyword>
<gene>
    <name evidence="7" type="ORF">Pla163_37120</name>
</gene>
<name>A0A518D512_9BACT</name>
<organism evidence="7 8">
    <name type="scientific">Rohdeia mirabilis</name>
    <dbReference type="NCBI Taxonomy" id="2528008"/>
    <lineage>
        <taxon>Bacteria</taxon>
        <taxon>Pseudomonadati</taxon>
        <taxon>Planctomycetota</taxon>
        <taxon>Planctomycetia</taxon>
        <taxon>Planctomycetia incertae sedis</taxon>
        <taxon>Rohdeia</taxon>
    </lineage>
</organism>
<keyword evidence="8" id="KW-1185">Reference proteome</keyword>
<evidence type="ECO:0000313" key="7">
    <source>
        <dbReference type="EMBL" id="QDU86561.1"/>
    </source>
</evidence>
<feature type="signal peptide" evidence="5">
    <location>
        <begin position="1"/>
        <end position="17"/>
    </location>
</feature>
<dbReference type="Gene3D" id="1.10.760.10">
    <property type="entry name" value="Cytochrome c-like domain"/>
    <property type="match status" value="1"/>
</dbReference>